<dbReference type="Gene3D" id="3.10.180.10">
    <property type="entry name" value="2,3-Dihydroxybiphenyl 1,2-Dioxygenase, domain 1"/>
    <property type="match status" value="1"/>
</dbReference>
<dbReference type="PANTHER" id="PTHR36503">
    <property type="entry name" value="BLR2520 PROTEIN"/>
    <property type="match status" value="1"/>
</dbReference>
<dbReference type="OrthoDB" id="9804944at2"/>
<comment type="caution">
    <text evidence="2">The sequence shown here is derived from an EMBL/GenBank/DDBJ whole genome shotgun (WGS) entry which is preliminary data.</text>
</comment>
<dbReference type="Pfam" id="PF00903">
    <property type="entry name" value="Glyoxalase"/>
    <property type="match status" value="1"/>
</dbReference>
<name>A0A4Y9AFP0_9BACI</name>
<dbReference type="InterPro" id="IPR037523">
    <property type="entry name" value="VOC_core"/>
</dbReference>
<keyword evidence="3" id="KW-1185">Reference proteome</keyword>
<dbReference type="AlphaFoldDB" id="A0A4Y9AFP0"/>
<dbReference type="SUPFAM" id="SSF54593">
    <property type="entry name" value="Glyoxalase/Bleomycin resistance protein/Dihydroxybiphenyl dioxygenase"/>
    <property type="match status" value="1"/>
</dbReference>
<evidence type="ECO:0000259" key="1">
    <source>
        <dbReference type="PROSITE" id="PS51819"/>
    </source>
</evidence>
<sequence>MANFKIEKLNTIVIPVKDMERSRSFYKEVLGLREDFVENGMANYSVGSGDGKMTIMLHIIDEPEPVEKGVTFELMTDDVTAAVQSIKSGSGKIVQEPVDRDWGVKEAVIADPDGYWIWVVQPLS</sequence>
<organism evidence="2 3">
    <name type="scientific">Lentibacillus salicampi</name>
    <dbReference type="NCBI Taxonomy" id="175306"/>
    <lineage>
        <taxon>Bacteria</taxon>
        <taxon>Bacillati</taxon>
        <taxon>Bacillota</taxon>
        <taxon>Bacilli</taxon>
        <taxon>Bacillales</taxon>
        <taxon>Bacillaceae</taxon>
        <taxon>Lentibacillus</taxon>
    </lineage>
</organism>
<dbReference type="InterPro" id="IPR029068">
    <property type="entry name" value="Glyas_Bleomycin-R_OHBP_Dase"/>
</dbReference>
<evidence type="ECO:0000313" key="2">
    <source>
        <dbReference type="EMBL" id="TFJ93917.1"/>
    </source>
</evidence>
<feature type="domain" description="VOC" evidence="1">
    <location>
        <begin position="8"/>
        <end position="122"/>
    </location>
</feature>
<accession>A0A4Y9AFP0</accession>
<gene>
    <name evidence="2" type="ORF">E4U82_03640</name>
</gene>
<protein>
    <submittedName>
        <fullName evidence="2">VOC family protein</fullName>
    </submittedName>
</protein>
<reference evidence="2 3" key="1">
    <citation type="submission" date="2019-03" db="EMBL/GenBank/DDBJ databases">
        <title>Genome sequence of Lentibacillus salicampi ATCC BAA-719.</title>
        <authorList>
            <person name="Maclea K.S."/>
            <person name="Simoes Junior M."/>
        </authorList>
    </citation>
    <scope>NUCLEOTIDE SEQUENCE [LARGE SCALE GENOMIC DNA]</scope>
    <source>
        <strain evidence="2 3">ATCC BAA-719</strain>
    </source>
</reference>
<dbReference type="EMBL" id="SRHY01000003">
    <property type="protein sequence ID" value="TFJ93917.1"/>
    <property type="molecule type" value="Genomic_DNA"/>
</dbReference>
<evidence type="ECO:0000313" key="3">
    <source>
        <dbReference type="Proteomes" id="UP000298484"/>
    </source>
</evidence>
<dbReference type="RefSeq" id="WP_135108690.1">
    <property type="nucleotide sequence ID" value="NZ_SRHY01000003.1"/>
</dbReference>
<dbReference type="InterPro" id="IPR004360">
    <property type="entry name" value="Glyas_Fos-R_dOase_dom"/>
</dbReference>
<dbReference type="PANTHER" id="PTHR36503:SF1">
    <property type="entry name" value="BLR2520 PROTEIN"/>
    <property type="match status" value="1"/>
</dbReference>
<dbReference type="Proteomes" id="UP000298484">
    <property type="component" value="Unassembled WGS sequence"/>
</dbReference>
<dbReference type="PROSITE" id="PS51819">
    <property type="entry name" value="VOC"/>
    <property type="match status" value="1"/>
</dbReference>
<proteinExistence type="predicted"/>